<sequence length="142" mass="15947">MTYYLPSDAACEALNSDITTQEILDAIKSFPNGKSAGPDGFGIELYNKFPEQLTPLLLRIFNHSFETQKFPSSLYEANISLIPKEGRDEPKPSSYRPIALLNSDMKIFTKLMANRLNILLPLSMLTKLVSFLVGFPLLMLED</sequence>
<evidence type="ECO:0000313" key="2">
    <source>
        <dbReference type="Ensembl" id="ENSSLUP00000050592.1"/>
    </source>
</evidence>
<dbReference type="Proteomes" id="UP000694568">
    <property type="component" value="Unplaced"/>
</dbReference>
<proteinExistence type="predicted"/>
<dbReference type="Ensembl" id="ENSSLUT00000052089.1">
    <property type="protein sequence ID" value="ENSSLUP00000050592.1"/>
    <property type="gene ID" value="ENSSLUG00000022018.1"/>
</dbReference>
<evidence type="ECO:0008006" key="4">
    <source>
        <dbReference type="Google" id="ProtNLM"/>
    </source>
</evidence>
<reference evidence="2" key="1">
    <citation type="submission" date="2025-08" db="UniProtKB">
        <authorList>
            <consortium name="Ensembl"/>
        </authorList>
    </citation>
    <scope>IDENTIFICATION</scope>
</reference>
<keyword evidence="1" id="KW-1133">Transmembrane helix</keyword>
<evidence type="ECO:0000256" key="1">
    <source>
        <dbReference type="SAM" id="Phobius"/>
    </source>
</evidence>
<accession>A0A8D0A443</accession>
<evidence type="ECO:0000313" key="3">
    <source>
        <dbReference type="Proteomes" id="UP000694568"/>
    </source>
</evidence>
<feature type="transmembrane region" description="Helical" evidence="1">
    <location>
        <begin position="116"/>
        <end position="139"/>
    </location>
</feature>
<reference evidence="2" key="2">
    <citation type="submission" date="2025-09" db="UniProtKB">
        <authorList>
            <consortium name="Ensembl"/>
        </authorList>
    </citation>
    <scope>IDENTIFICATION</scope>
</reference>
<keyword evidence="1" id="KW-0472">Membrane</keyword>
<dbReference type="AlphaFoldDB" id="A0A8D0A443"/>
<organism evidence="2 3">
    <name type="scientific">Sander lucioperca</name>
    <name type="common">Pike-perch</name>
    <name type="synonym">Perca lucioperca</name>
    <dbReference type="NCBI Taxonomy" id="283035"/>
    <lineage>
        <taxon>Eukaryota</taxon>
        <taxon>Metazoa</taxon>
        <taxon>Chordata</taxon>
        <taxon>Craniata</taxon>
        <taxon>Vertebrata</taxon>
        <taxon>Euteleostomi</taxon>
        <taxon>Actinopterygii</taxon>
        <taxon>Neopterygii</taxon>
        <taxon>Teleostei</taxon>
        <taxon>Neoteleostei</taxon>
        <taxon>Acanthomorphata</taxon>
        <taxon>Eupercaria</taxon>
        <taxon>Perciformes</taxon>
        <taxon>Percoidei</taxon>
        <taxon>Percidae</taxon>
        <taxon>Luciopercinae</taxon>
        <taxon>Sander</taxon>
    </lineage>
</organism>
<protein>
    <recommendedName>
        <fullName evidence="4">Reverse transcriptase domain-containing protein</fullName>
    </recommendedName>
</protein>
<dbReference type="PANTHER" id="PTHR19446">
    <property type="entry name" value="REVERSE TRANSCRIPTASES"/>
    <property type="match status" value="1"/>
</dbReference>
<keyword evidence="1" id="KW-0812">Transmembrane</keyword>
<name>A0A8D0A443_SANLU</name>
<keyword evidence="3" id="KW-1185">Reference proteome</keyword>
<dbReference type="GeneTree" id="ENSGT00940000163630"/>